<evidence type="ECO:0000256" key="1">
    <source>
        <dbReference type="SAM" id="Phobius"/>
    </source>
</evidence>
<protein>
    <submittedName>
        <fullName evidence="2">SirB2 family protein</fullName>
    </submittedName>
</protein>
<feature type="transmembrane region" description="Helical" evidence="1">
    <location>
        <begin position="44"/>
        <end position="62"/>
    </location>
</feature>
<evidence type="ECO:0000313" key="3">
    <source>
        <dbReference type="Proteomes" id="UP000484255"/>
    </source>
</evidence>
<gene>
    <name evidence="2" type="ORF">G3A44_17735</name>
</gene>
<accession>A0A7C9PIR5</accession>
<keyword evidence="1" id="KW-1133">Transmembrane helix</keyword>
<dbReference type="RefSeq" id="WP_163459088.1">
    <property type="nucleotide sequence ID" value="NZ_JAAGOH010000026.1"/>
</dbReference>
<dbReference type="AlphaFoldDB" id="A0A7C9PIR5"/>
<dbReference type="PANTHER" id="PTHR39594:SF1">
    <property type="entry name" value="PROTEIN YCHQ"/>
    <property type="match status" value="1"/>
</dbReference>
<dbReference type="GO" id="GO:0005886">
    <property type="term" value="C:plasma membrane"/>
    <property type="evidence" value="ECO:0007669"/>
    <property type="project" value="TreeGrafter"/>
</dbReference>
<comment type="caution">
    <text evidence="2">The sequence shown here is derived from an EMBL/GenBank/DDBJ whole genome shotgun (WGS) entry which is preliminary data.</text>
</comment>
<proteinExistence type="predicted"/>
<dbReference type="EMBL" id="JAAGOH010000026">
    <property type="protein sequence ID" value="NDY93037.1"/>
    <property type="molecule type" value="Genomic_DNA"/>
</dbReference>
<sequence length="125" mass="13570">MSYLLLKHLHMGLAALSVTLFGLRALLAWRQAAWRQRWTPLRWLPHVVDSGLLLAGLTLMVLSRQFPGPAAPWLVPKLLLLVAYILLGRQALRPGLAPGVRLGWTAASATAVGAIVALAMLKPPL</sequence>
<feature type="transmembrane region" description="Helical" evidence="1">
    <location>
        <begin position="104"/>
        <end position="121"/>
    </location>
</feature>
<feature type="transmembrane region" description="Helical" evidence="1">
    <location>
        <begin position="74"/>
        <end position="92"/>
    </location>
</feature>
<keyword evidence="1" id="KW-0472">Membrane</keyword>
<name>A0A7C9PIR5_9BURK</name>
<evidence type="ECO:0000313" key="2">
    <source>
        <dbReference type="EMBL" id="NDY93037.1"/>
    </source>
</evidence>
<dbReference type="Proteomes" id="UP000484255">
    <property type="component" value="Unassembled WGS sequence"/>
</dbReference>
<keyword evidence="1" id="KW-0812">Transmembrane</keyword>
<dbReference type="PANTHER" id="PTHR39594">
    <property type="entry name" value="PROTEIN YCHQ"/>
    <property type="match status" value="1"/>
</dbReference>
<organism evidence="2 3">
    <name type="scientific">Ideonella livida</name>
    <dbReference type="NCBI Taxonomy" id="2707176"/>
    <lineage>
        <taxon>Bacteria</taxon>
        <taxon>Pseudomonadati</taxon>
        <taxon>Pseudomonadota</taxon>
        <taxon>Betaproteobacteria</taxon>
        <taxon>Burkholderiales</taxon>
        <taxon>Sphaerotilaceae</taxon>
        <taxon>Ideonella</taxon>
    </lineage>
</organism>
<dbReference type="PIRSF" id="PIRSF005610">
    <property type="entry name" value="SirB"/>
    <property type="match status" value="1"/>
</dbReference>
<dbReference type="InterPro" id="IPR007360">
    <property type="entry name" value="SirB"/>
</dbReference>
<dbReference type="Pfam" id="PF04247">
    <property type="entry name" value="SirB"/>
    <property type="match status" value="1"/>
</dbReference>
<reference evidence="2 3" key="1">
    <citation type="submission" date="2020-02" db="EMBL/GenBank/DDBJ databases">
        <title>Ideonella bacterium strain TBM-1.</title>
        <authorList>
            <person name="Chen W.-M."/>
        </authorList>
    </citation>
    <scope>NUCLEOTIDE SEQUENCE [LARGE SCALE GENOMIC DNA]</scope>
    <source>
        <strain evidence="2 3">TBM-1</strain>
    </source>
</reference>
<keyword evidence="3" id="KW-1185">Reference proteome</keyword>